<name>A0AA40SW96_9NOST</name>
<organism evidence="4 5">
    <name type="scientific">Komarekiella delphini-convector SJRDD-AB1</name>
    <dbReference type="NCBI Taxonomy" id="2593771"/>
    <lineage>
        <taxon>Bacteria</taxon>
        <taxon>Bacillati</taxon>
        <taxon>Cyanobacteriota</taxon>
        <taxon>Cyanophyceae</taxon>
        <taxon>Nostocales</taxon>
        <taxon>Nostocaceae</taxon>
        <taxon>Komarekiella</taxon>
        <taxon>Komarekiella delphini-convector</taxon>
    </lineage>
</organism>
<dbReference type="RefSeq" id="WP_191757726.1">
    <property type="nucleotide sequence ID" value="NZ_VJXY01000010.1"/>
</dbReference>
<protein>
    <recommendedName>
        <fullName evidence="3">mRNA interferase</fullName>
        <ecNumber evidence="3">3.1.-.-</ecNumber>
    </recommendedName>
</protein>
<reference evidence="4" key="1">
    <citation type="submission" date="2019-07" db="EMBL/GenBank/DDBJ databases">
        <title>Toxilogical consequences of a new and cryptic species of cyanobacteria (Komarekiella delphini-convector) recovered from the epidermis of a bottlenose dolphin and 1500 ft. in the air.</title>
        <authorList>
            <person name="Brown A.O."/>
            <person name="Dvorak P."/>
            <person name="Villanueva C.D."/>
            <person name="Foss A.J."/>
            <person name="Garvey A.D."/>
            <person name="Gibson Q.A."/>
            <person name="Johansen J.R."/>
            <person name="Casamatta D.A."/>
        </authorList>
    </citation>
    <scope>NUCLEOTIDE SEQUENCE</scope>
    <source>
        <strain evidence="4">SJRDD-AB1</strain>
    </source>
</reference>
<dbReference type="GO" id="GO:0003677">
    <property type="term" value="F:DNA binding"/>
    <property type="evidence" value="ECO:0007669"/>
    <property type="project" value="InterPro"/>
</dbReference>
<dbReference type="InterPro" id="IPR011067">
    <property type="entry name" value="Plasmid_toxin/cell-grow_inhib"/>
</dbReference>
<dbReference type="PANTHER" id="PTHR33988">
    <property type="entry name" value="ENDORIBONUCLEASE MAZF-RELATED"/>
    <property type="match status" value="1"/>
</dbReference>
<keyword evidence="3" id="KW-0255">Endonuclease</keyword>
<dbReference type="GO" id="GO:0004521">
    <property type="term" value="F:RNA endonuclease activity"/>
    <property type="evidence" value="ECO:0007669"/>
    <property type="project" value="TreeGrafter"/>
</dbReference>
<gene>
    <name evidence="4" type="ORF">FNW02_11720</name>
</gene>
<keyword evidence="3" id="KW-0540">Nuclease</keyword>
<evidence type="ECO:0000256" key="2">
    <source>
        <dbReference type="ARBA" id="ARBA00022649"/>
    </source>
</evidence>
<dbReference type="GO" id="GO:0006402">
    <property type="term" value="P:mRNA catabolic process"/>
    <property type="evidence" value="ECO:0007669"/>
    <property type="project" value="TreeGrafter"/>
</dbReference>
<dbReference type="EC" id="3.1.-.-" evidence="3"/>
<dbReference type="GO" id="GO:0016075">
    <property type="term" value="P:rRNA catabolic process"/>
    <property type="evidence" value="ECO:0007669"/>
    <property type="project" value="TreeGrafter"/>
</dbReference>
<keyword evidence="2" id="KW-1277">Toxin-antitoxin system</keyword>
<comment type="similarity">
    <text evidence="1 3">Belongs to the PemK/MazF family.</text>
</comment>
<dbReference type="AlphaFoldDB" id="A0AA40SW96"/>
<keyword evidence="5" id="KW-1185">Reference proteome</keyword>
<dbReference type="PANTHER" id="PTHR33988:SF2">
    <property type="entry name" value="ENDORIBONUCLEASE MAZF"/>
    <property type="match status" value="1"/>
</dbReference>
<keyword evidence="3" id="KW-0378">Hydrolase</keyword>
<dbReference type="Gene3D" id="2.30.30.110">
    <property type="match status" value="1"/>
</dbReference>
<dbReference type="GO" id="GO:0016787">
    <property type="term" value="F:hydrolase activity"/>
    <property type="evidence" value="ECO:0007669"/>
    <property type="project" value="UniProtKB-KW"/>
</dbReference>
<dbReference type="Proteomes" id="UP001165986">
    <property type="component" value="Unassembled WGS sequence"/>
</dbReference>
<comment type="caution">
    <text evidence="4">The sequence shown here is derived from an EMBL/GenBank/DDBJ whole genome shotgun (WGS) entry which is preliminary data.</text>
</comment>
<dbReference type="EMBL" id="VJXY01000010">
    <property type="protein sequence ID" value="MBD6616488.1"/>
    <property type="molecule type" value="Genomic_DNA"/>
</dbReference>
<evidence type="ECO:0000256" key="3">
    <source>
        <dbReference type="PIRNR" id="PIRNR033490"/>
    </source>
</evidence>
<accession>A0AA40SW96</accession>
<comment type="function">
    <text evidence="3">Toxic component of a type II toxin-antitoxin (TA) system.</text>
</comment>
<dbReference type="SUPFAM" id="SSF50118">
    <property type="entry name" value="Cell growth inhibitor/plasmid maintenance toxic component"/>
    <property type="match status" value="1"/>
</dbReference>
<sequence length="120" mass="13350">MIISSPEPQRGDIWLANFDPTVGAEIKKIRSAVVVSSDGVGKLLIKLVAPITDWKEYYTGNIWHIKIEPDTKNSLTKASAVDVLQLRGMDVQRFIRKIGECSTEIMEEIATAIAAVVEYF</sequence>
<dbReference type="PIRSF" id="PIRSF033490">
    <property type="entry name" value="MazF"/>
    <property type="match status" value="1"/>
</dbReference>
<evidence type="ECO:0000313" key="5">
    <source>
        <dbReference type="Proteomes" id="UP001165986"/>
    </source>
</evidence>
<proteinExistence type="inferred from homology"/>
<evidence type="ECO:0000256" key="1">
    <source>
        <dbReference type="ARBA" id="ARBA00007521"/>
    </source>
</evidence>
<dbReference type="InterPro" id="IPR003477">
    <property type="entry name" value="PemK-like"/>
</dbReference>
<evidence type="ECO:0000313" key="4">
    <source>
        <dbReference type="EMBL" id="MBD6616488.1"/>
    </source>
</evidence>
<dbReference type="Pfam" id="PF02452">
    <property type="entry name" value="PemK_toxin"/>
    <property type="match status" value="1"/>
</dbReference>